<organism evidence="3 4">
    <name type="scientific">Frateuria aurantia (strain ATCC 33424 / DSM 6220 / KCTC 2777 / LMG 1558 / NBRC 3245 / NCIMB 13370)</name>
    <name type="common">Acetobacter aurantius</name>
    <dbReference type="NCBI Taxonomy" id="767434"/>
    <lineage>
        <taxon>Bacteria</taxon>
        <taxon>Pseudomonadati</taxon>
        <taxon>Pseudomonadota</taxon>
        <taxon>Gammaproteobacteria</taxon>
        <taxon>Lysobacterales</taxon>
        <taxon>Rhodanobacteraceae</taxon>
        <taxon>Frateuria</taxon>
    </lineage>
</organism>
<reference evidence="3" key="1">
    <citation type="submission" date="2012-02" db="EMBL/GenBank/DDBJ databases">
        <title>The complete genome of Frateuria aurantia DSM 6220.</title>
        <authorList>
            <consortium name="US DOE Joint Genome Institute (JGI-PGF)"/>
            <person name="Lucas S."/>
            <person name="Copeland A."/>
            <person name="Lapidus A."/>
            <person name="Glavina del Rio T."/>
            <person name="Dalin E."/>
            <person name="Tice H."/>
            <person name="Bruce D."/>
            <person name="Goodwin L."/>
            <person name="Pitluck S."/>
            <person name="Peters L."/>
            <person name="Ovchinnikova G."/>
            <person name="Teshima H."/>
            <person name="Kyrpides N."/>
            <person name="Mavromatis K."/>
            <person name="Ivanova N."/>
            <person name="Brettin T."/>
            <person name="Detter J.C."/>
            <person name="Han C."/>
            <person name="Larimer F."/>
            <person name="Land M."/>
            <person name="Hauser L."/>
            <person name="Markowitz V."/>
            <person name="Cheng J.-F."/>
            <person name="Hugenholtz P."/>
            <person name="Woyke T."/>
            <person name="Wu D."/>
            <person name="Brambilla E."/>
            <person name="Klenk H.-P."/>
            <person name="Eisen J.A."/>
        </authorList>
    </citation>
    <scope>NUCLEOTIDE SEQUENCE</scope>
    <source>
        <strain evidence="3">DSM 6220</strain>
    </source>
</reference>
<dbReference type="AlphaFoldDB" id="H8L0G9"/>
<comment type="subcellular location">
    <subcellularLocation>
        <location evidence="1">Secreted</location>
    </subcellularLocation>
</comment>
<dbReference type="Gene3D" id="2.120.10.30">
    <property type="entry name" value="TolB, C-terminal domain"/>
    <property type="match status" value="1"/>
</dbReference>
<dbReference type="PANTHER" id="PTHR10009:SF18">
    <property type="entry name" value="PROTEIN YELLOW-LIKE PROTEIN"/>
    <property type="match status" value="1"/>
</dbReference>
<proteinExistence type="predicted"/>
<dbReference type="KEGG" id="fau:Fraau_3139"/>
<protein>
    <submittedName>
        <fullName evidence="3">Gluconolactonase</fullName>
    </submittedName>
</protein>
<dbReference type="HOGENOM" id="CLU_031076_0_0_6"/>
<dbReference type="Proteomes" id="UP000005234">
    <property type="component" value="Chromosome"/>
</dbReference>
<accession>H8L0G9</accession>
<sequence length="410" mass="44664">MNRLCSARPGKDIILSSGAAGRLIQAALSTGFSEQVMSSFFVFRLSVCLAAMLGGAVVQGRAMATSPPARLTVVRQSMQMTWNAVVVDARGRYIVSSPRWTGYAGPTVAVIDAHGHLSPYPDASWNQWVPGMDAGRAFVSVNAIHQSADGDLWVVDTGSLTLGGRPVAGGPKIVRIDPRQDRVRHIYRLPEAAIHGHTYIDDIRIHGHHAYLTDAGEGALLVLDLDDGRVRRRFDGMAWVRSKPGDRIIVQGQVLNGADGRPLHVQVDPLELSPDGRKLYFGPLTGPLSQIETRWLDDDMLDDAALAQHVRPWFALPPSGGTAMAVDGSLYYTPLADGSLMRRAPDGRLSMLVRDRRLRWADAPFLDGHGHIYLPVPQLDGAAVFHHGHATVHWPVELYRLDLPDAGHPG</sequence>
<evidence type="ECO:0000313" key="3">
    <source>
        <dbReference type="EMBL" id="AFC87464.1"/>
    </source>
</evidence>
<dbReference type="Pfam" id="PF03022">
    <property type="entry name" value="MRJP"/>
    <property type="match status" value="1"/>
</dbReference>
<keyword evidence="4" id="KW-1185">Reference proteome</keyword>
<dbReference type="InterPro" id="IPR011042">
    <property type="entry name" value="6-blade_b-propeller_TolB-like"/>
</dbReference>
<name>H8L0G9_FRAAD</name>
<dbReference type="eggNOG" id="COG4257">
    <property type="taxonomic scope" value="Bacteria"/>
</dbReference>
<dbReference type="InterPro" id="IPR017996">
    <property type="entry name" value="MRJP/yellow-related"/>
</dbReference>
<gene>
    <name evidence="3" type="ordered locus">Fraau_3139</name>
</gene>
<evidence type="ECO:0000256" key="2">
    <source>
        <dbReference type="ARBA" id="ARBA00022525"/>
    </source>
</evidence>
<dbReference type="PANTHER" id="PTHR10009">
    <property type="entry name" value="PROTEIN YELLOW-RELATED"/>
    <property type="match status" value="1"/>
</dbReference>
<evidence type="ECO:0000313" key="4">
    <source>
        <dbReference type="Proteomes" id="UP000005234"/>
    </source>
</evidence>
<keyword evidence="2" id="KW-0964">Secreted</keyword>
<dbReference type="GO" id="GO:0005576">
    <property type="term" value="C:extracellular region"/>
    <property type="evidence" value="ECO:0007669"/>
    <property type="project" value="UniProtKB-SubCell"/>
</dbReference>
<dbReference type="SUPFAM" id="SSF101898">
    <property type="entry name" value="NHL repeat"/>
    <property type="match status" value="1"/>
</dbReference>
<dbReference type="EMBL" id="CP003350">
    <property type="protein sequence ID" value="AFC87464.1"/>
    <property type="molecule type" value="Genomic_DNA"/>
</dbReference>
<evidence type="ECO:0000256" key="1">
    <source>
        <dbReference type="ARBA" id="ARBA00004613"/>
    </source>
</evidence>
<dbReference type="RefSeq" id="WP_014404466.1">
    <property type="nucleotide sequence ID" value="NC_017033.1"/>
</dbReference>
<dbReference type="STRING" id="767434.Fraau_3139"/>